<dbReference type="InterPro" id="IPR029058">
    <property type="entry name" value="AB_hydrolase_fold"/>
</dbReference>
<dbReference type="PIRSF" id="PIRSF033909">
    <property type="entry name" value="UCP033909"/>
    <property type="match status" value="1"/>
</dbReference>
<dbReference type="SUPFAM" id="SSF53474">
    <property type="entry name" value="alpha/beta-Hydrolases"/>
    <property type="match status" value="1"/>
</dbReference>
<reference evidence="2" key="1">
    <citation type="journal article" date="2019" name="Int. J. Syst. Evol. Microbiol.">
        <title>The Global Catalogue of Microorganisms (GCM) 10K type strain sequencing project: providing services to taxonomists for standard genome sequencing and annotation.</title>
        <authorList>
            <consortium name="The Broad Institute Genomics Platform"/>
            <consortium name="The Broad Institute Genome Sequencing Center for Infectious Disease"/>
            <person name="Wu L."/>
            <person name="Ma J."/>
        </authorList>
    </citation>
    <scope>NUCLEOTIDE SEQUENCE [LARGE SCALE GENOMIC DNA]</scope>
    <source>
        <strain evidence="2">CGMCC-1.15741</strain>
    </source>
</reference>
<dbReference type="Proteomes" id="UP001596303">
    <property type="component" value="Unassembled WGS sequence"/>
</dbReference>
<gene>
    <name evidence="1" type="ORF">ACFQDM_12165</name>
</gene>
<dbReference type="Gene3D" id="3.40.50.1820">
    <property type="entry name" value="alpha/beta hydrolase"/>
    <property type="match status" value="1"/>
</dbReference>
<accession>A0ABW1SBC9</accession>
<dbReference type="EMBL" id="JBHSSW010000016">
    <property type="protein sequence ID" value="MFC6198840.1"/>
    <property type="molecule type" value="Genomic_DNA"/>
</dbReference>
<keyword evidence="2" id="KW-1185">Reference proteome</keyword>
<organism evidence="1 2">
    <name type="scientific">Ponticaulis profundi</name>
    <dbReference type="NCBI Taxonomy" id="2665222"/>
    <lineage>
        <taxon>Bacteria</taxon>
        <taxon>Pseudomonadati</taxon>
        <taxon>Pseudomonadota</taxon>
        <taxon>Alphaproteobacteria</taxon>
        <taxon>Hyphomonadales</taxon>
        <taxon>Hyphomonadaceae</taxon>
        <taxon>Ponticaulis</taxon>
    </lineage>
</organism>
<comment type="caution">
    <text evidence="1">The sequence shown here is derived from an EMBL/GenBank/DDBJ whole genome shotgun (WGS) entry which is preliminary data.</text>
</comment>
<dbReference type="InterPro" id="IPR010297">
    <property type="entry name" value="DUF900_hydrolase"/>
</dbReference>
<dbReference type="GO" id="GO:0016787">
    <property type="term" value="F:hydrolase activity"/>
    <property type="evidence" value="ECO:0007669"/>
    <property type="project" value="UniProtKB-KW"/>
</dbReference>
<dbReference type="PANTHER" id="PTHR36513:SF1">
    <property type="entry name" value="TRANSMEMBRANE PROTEIN"/>
    <property type="match status" value="1"/>
</dbReference>
<name>A0ABW1SBC9_9PROT</name>
<proteinExistence type="predicted"/>
<protein>
    <submittedName>
        <fullName evidence="1">Alpha/beta hydrolase</fullName>
    </submittedName>
</protein>
<dbReference type="Pfam" id="PF05990">
    <property type="entry name" value="DUF900"/>
    <property type="match status" value="1"/>
</dbReference>
<dbReference type="RefSeq" id="WP_127898211.1">
    <property type="nucleotide sequence ID" value="NZ_JBHSSW010000016.1"/>
</dbReference>
<evidence type="ECO:0000313" key="1">
    <source>
        <dbReference type="EMBL" id="MFC6198840.1"/>
    </source>
</evidence>
<evidence type="ECO:0000313" key="2">
    <source>
        <dbReference type="Proteomes" id="UP001596303"/>
    </source>
</evidence>
<dbReference type="InterPro" id="IPR014586">
    <property type="entry name" value="UCP033909"/>
</dbReference>
<keyword evidence="1" id="KW-0378">Hydrolase</keyword>
<sequence>MTNAQGCLHANRASCLLIMAITLFLGGCAARPGPEVLRTIEARVPGAQTVTIYAATTRERAAENANVFTSGRASQPNYSSFDISVPPNHQPGVIEWPDEEIDPQTSFATVGQSILTRQGFLQKVAASQDSRKDVLIFVHGYNYNFPEALYRLTQMTVDADLDNTPILFAWPSQAAIAGYVADKESVTYSRDALADLLAALARDQRIGTITVFAHSMGGWLTVEALRQLRLSGQNDILDRLTVVLAAPDIDVDVFRAQMQVLGPMTQPMAVLVSPDDQALRVSNRLSRTRMRVGALDITDPAVQQAAREARLAIIDISSLEASDGLNHDRYVRLASFYANRGREGGDGPGPSLRRTGAFVFNTVGATLSSPFSIVGEALAGE</sequence>
<dbReference type="PANTHER" id="PTHR36513">
    <property type="entry name" value="ABC TRANSMEMBRANE TYPE-1 DOMAIN-CONTAINING PROTEIN"/>
    <property type="match status" value="1"/>
</dbReference>